<evidence type="ECO:0000313" key="3">
    <source>
        <dbReference type="Proteomes" id="UP000019486"/>
    </source>
</evidence>
<evidence type="ECO:0000313" key="2">
    <source>
        <dbReference type="EMBL" id="EWY41648.1"/>
    </source>
</evidence>
<keyword evidence="3" id="KW-1185">Reference proteome</keyword>
<dbReference type="PANTHER" id="PTHR36448">
    <property type="entry name" value="BLR7373 PROTEIN"/>
    <property type="match status" value="1"/>
</dbReference>
<feature type="region of interest" description="Disordered" evidence="1">
    <location>
        <begin position="148"/>
        <end position="171"/>
    </location>
</feature>
<evidence type="ECO:0000256" key="1">
    <source>
        <dbReference type="SAM" id="MobiDB-lite"/>
    </source>
</evidence>
<reference evidence="2 3" key="1">
    <citation type="submission" date="2013-08" db="EMBL/GenBank/DDBJ databases">
        <title>The genome sequence of Skermanella stibiiresistens.</title>
        <authorList>
            <person name="Zhu W."/>
            <person name="Wang G."/>
        </authorList>
    </citation>
    <scope>NUCLEOTIDE SEQUENCE [LARGE SCALE GENOMIC DNA]</scope>
    <source>
        <strain evidence="2 3">SB22</strain>
    </source>
</reference>
<dbReference type="Proteomes" id="UP000019486">
    <property type="component" value="Unassembled WGS sequence"/>
</dbReference>
<dbReference type="OrthoDB" id="9791759at2"/>
<dbReference type="PANTHER" id="PTHR36448:SF2">
    <property type="entry name" value="CUPIN TYPE-1 DOMAIN-CONTAINING PROTEIN"/>
    <property type="match status" value="1"/>
</dbReference>
<accession>W9HCQ6</accession>
<dbReference type="InterPro" id="IPR014710">
    <property type="entry name" value="RmlC-like_jellyroll"/>
</dbReference>
<proteinExistence type="predicted"/>
<dbReference type="InterPro" id="IPR014500">
    <property type="entry name" value="UCP019307_cupin"/>
</dbReference>
<organism evidence="2 3">
    <name type="scientific">Skermanella stibiiresistens SB22</name>
    <dbReference type="NCBI Taxonomy" id="1385369"/>
    <lineage>
        <taxon>Bacteria</taxon>
        <taxon>Pseudomonadati</taxon>
        <taxon>Pseudomonadota</taxon>
        <taxon>Alphaproteobacteria</taxon>
        <taxon>Rhodospirillales</taxon>
        <taxon>Azospirillaceae</taxon>
        <taxon>Skermanella</taxon>
    </lineage>
</organism>
<dbReference type="PIRSF" id="PIRSF019307">
    <property type="entry name" value="UCP019307"/>
    <property type="match status" value="1"/>
</dbReference>
<dbReference type="EMBL" id="AVFL01000003">
    <property type="protein sequence ID" value="EWY41648.1"/>
    <property type="molecule type" value="Genomic_DNA"/>
</dbReference>
<dbReference type="Gene3D" id="2.60.120.10">
    <property type="entry name" value="Jelly Rolls"/>
    <property type="match status" value="1"/>
</dbReference>
<sequence>MKPETLLLPASDWVPNNPVLPVLLYRGVVTGKDADGTASEFEALFDRHGWPAQWRNGVFPYHHYHPASHEVLGFAAGSARLMLGGPGGPEVEVGTGDVAVLPAGTGHRRLSAAPDFMVVGAYPPGQTGDIRREAPTAEMAARLPHIEFPDTDPVAGAGGPLPKLWKRTTEN</sequence>
<dbReference type="PATRIC" id="fig|1385369.3.peg.1169"/>
<dbReference type="RefSeq" id="WP_037448194.1">
    <property type="nucleotide sequence ID" value="NZ_AVFL01000003.1"/>
</dbReference>
<protein>
    <submittedName>
        <fullName evidence="2">Cupin</fullName>
    </submittedName>
</protein>
<dbReference type="CDD" id="cd02219">
    <property type="entry name" value="cupin_YjlB-like"/>
    <property type="match status" value="1"/>
</dbReference>
<name>W9HCQ6_9PROT</name>
<dbReference type="STRING" id="1385369.N825_24190"/>
<dbReference type="AlphaFoldDB" id="W9HCQ6"/>
<gene>
    <name evidence="2" type="ORF">N825_24190</name>
</gene>
<dbReference type="InterPro" id="IPR047121">
    <property type="entry name" value="YjiB-like"/>
</dbReference>
<comment type="caution">
    <text evidence="2">The sequence shown here is derived from an EMBL/GenBank/DDBJ whole genome shotgun (WGS) entry which is preliminary data.</text>
</comment>
<dbReference type="InterPro" id="IPR011051">
    <property type="entry name" value="RmlC_Cupin_sf"/>
</dbReference>
<dbReference type="SUPFAM" id="SSF51182">
    <property type="entry name" value="RmlC-like cupins"/>
    <property type="match status" value="1"/>
</dbReference>